<dbReference type="InterPro" id="IPR012910">
    <property type="entry name" value="Plug_dom"/>
</dbReference>
<dbReference type="PROSITE" id="PS52016">
    <property type="entry name" value="TONB_DEPENDENT_REC_3"/>
    <property type="match status" value="1"/>
</dbReference>
<dbReference type="InterPro" id="IPR039426">
    <property type="entry name" value="TonB-dep_rcpt-like"/>
</dbReference>
<keyword evidence="12 19" id="KW-0675">Receptor</keyword>
<dbReference type="NCBIfam" id="TIGR01783">
    <property type="entry name" value="TonB-siderophor"/>
    <property type="match status" value="1"/>
</dbReference>
<evidence type="ECO:0000256" key="7">
    <source>
        <dbReference type="ARBA" id="ARBA00022729"/>
    </source>
</evidence>
<dbReference type="EMBL" id="QYCN01000015">
    <property type="protein sequence ID" value="RIY09804.1"/>
    <property type="molecule type" value="Genomic_DNA"/>
</dbReference>
<feature type="domain" description="TonB-dependent receptor plug" evidence="18">
    <location>
        <begin position="149"/>
        <end position="246"/>
    </location>
</feature>
<evidence type="ECO:0000313" key="20">
    <source>
        <dbReference type="Proteomes" id="UP000284250"/>
    </source>
</evidence>
<dbReference type="Proteomes" id="UP000284250">
    <property type="component" value="Unassembled WGS sequence"/>
</dbReference>
<keyword evidence="13 14" id="KW-0998">Cell outer membrane</keyword>
<name>A0A418QXC3_9BACT</name>
<dbReference type="GO" id="GO:0015891">
    <property type="term" value="P:siderophore transport"/>
    <property type="evidence" value="ECO:0007669"/>
    <property type="project" value="InterPro"/>
</dbReference>
<keyword evidence="10 15" id="KW-0798">TonB box</keyword>
<evidence type="ECO:0000256" key="2">
    <source>
        <dbReference type="ARBA" id="ARBA00009810"/>
    </source>
</evidence>
<keyword evidence="11 14" id="KW-0472">Membrane</keyword>
<accession>A0A418QXC3</accession>
<evidence type="ECO:0000256" key="11">
    <source>
        <dbReference type="ARBA" id="ARBA00023136"/>
    </source>
</evidence>
<dbReference type="Gene3D" id="2.170.130.10">
    <property type="entry name" value="TonB-dependent receptor, plug domain"/>
    <property type="match status" value="1"/>
</dbReference>
<evidence type="ECO:0000256" key="14">
    <source>
        <dbReference type="PROSITE-ProRule" id="PRU01360"/>
    </source>
</evidence>
<keyword evidence="4 14" id="KW-1134">Transmembrane beta strand</keyword>
<dbReference type="Pfam" id="PF00593">
    <property type="entry name" value="TonB_dep_Rec_b-barrel"/>
    <property type="match status" value="1"/>
</dbReference>
<evidence type="ECO:0000256" key="8">
    <source>
        <dbReference type="ARBA" id="ARBA00023004"/>
    </source>
</evidence>
<evidence type="ECO:0000259" key="18">
    <source>
        <dbReference type="Pfam" id="PF07715"/>
    </source>
</evidence>
<feature type="chain" id="PRO_5018997156" evidence="16">
    <location>
        <begin position="19"/>
        <end position="817"/>
    </location>
</feature>
<evidence type="ECO:0000256" key="13">
    <source>
        <dbReference type="ARBA" id="ARBA00023237"/>
    </source>
</evidence>
<evidence type="ECO:0000256" key="6">
    <source>
        <dbReference type="ARBA" id="ARBA00022692"/>
    </source>
</evidence>
<proteinExistence type="inferred from homology"/>
<dbReference type="Pfam" id="PF07715">
    <property type="entry name" value="Plug"/>
    <property type="match status" value="1"/>
</dbReference>
<keyword evidence="20" id="KW-1185">Reference proteome</keyword>
<dbReference type="InterPro" id="IPR000531">
    <property type="entry name" value="Beta-barrel_TonB"/>
</dbReference>
<comment type="similarity">
    <text evidence="2 14 15">Belongs to the TonB-dependent receptor family.</text>
</comment>
<dbReference type="GO" id="GO:0038023">
    <property type="term" value="F:signaling receptor activity"/>
    <property type="evidence" value="ECO:0007669"/>
    <property type="project" value="InterPro"/>
</dbReference>
<dbReference type="OrthoDB" id="9758472at2"/>
<keyword evidence="9" id="KW-0406">Ion transport</keyword>
<dbReference type="PANTHER" id="PTHR32552">
    <property type="entry name" value="FERRICHROME IRON RECEPTOR-RELATED"/>
    <property type="match status" value="1"/>
</dbReference>
<evidence type="ECO:0000256" key="12">
    <source>
        <dbReference type="ARBA" id="ARBA00023170"/>
    </source>
</evidence>
<reference evidence="19 20" key="2">
    <citation type="submission" date="2019-01" db="EMBL/GenBank/DDBJ databases">
        <title>Hymenobacter humicola sp. nov., isolated from soils in Antarctica.</title>
        <authorList>
            <person name="Sedlacek I."/>
            <person name="Holochova P."/>
            <person name="Kralova S."/>
            <person name="Pantucek R."/>
            <person name="Stankova E."/>
            <person name="Vrbovska V."/>
            <person name="Kristofova L."/>
            <person name="Svec P."/>
            <person name="Busse H.-J."/>
        </authorList>
    </citation>
    <scope>NUCLEOTIDE SEQUENCE [LARGE SCALE GENOMIC DNA]</scope>
    <source>
        <strain evidence="19 20">CCM 8852</strain>
    </source>
</reference>
<dbReference type="CDD" id="cd01347">
    <property type="entry name" value="ligand_gated_channel"/>
    <property type="match status" value="1"/>
</dbReference>
<dbReference type="Gene3D" id="2.60.40.1120">
    <property type="entry name" value="Carboxypeptidase-like, regulatory domain"/>
    <property type="match status" value="1"/>
</dbReference>
<dbReference type="Pfam" id="PF13715">
    <property type="entry name" value="CarbopepD_reg_2"/>
    <property type="match status" value="1"/>
</dbReference>
<keyword evidence="5" id="KW-0410">Iron transport</keyword>
<evidence type="ECO:0000256" key="5">
    <source>
        <dbReference type="ARBA" id="ARBA00022496"/>
    </source>
</evidence>
<dbReference type="InterPro" id="IPR036942">
    <property type="entry name" value="Beta-barrel_TonB_sf"/>
</dbReference>
<dbReference type="AlphaFoldDB" id="A0A418QXC3"/>
<keyword evidence="3 14" id="KW-0813">Transport</keyword>
<evidence type="ECO:0000256" key="15">
    <source>
        <dbReference type="RuleBase" id="RU003357"/>
    </source>
</evidence>
<dbReference type="GO" id="GO:0015344">
    <property type="term" value="F:siderophore uptake transmembrane transporter activity"/>
    <property type="evidence" value="ECO:0007669"/>
    <property type="project" value="TreeGrafter"/>
</dbReference>
<evidence type="ECO:0000256" key="9">
    <source>
        <dbReference type="ARBA" id="ARBA00023065"/>
    </source>
</evidence>
<dbReference type="InterPro" id="IPR010105">
    <property type="entry name" value="TonB_sidphr_rcpt"/>
</dbReference>
<evidence type="ECO:0000256" key="4">
    <source>
        <dbReference type="ARBA" id="ARBA00022452"/>
    </source>
</evidence>
<dbReference type="RefSeq" id="WP_119655949.1">
    <property type="nucleotide sequence ID" value="NZ_JBHUOI010000010.1"/>
</dbReference>
<evidence type="ECO:0000313" key="19">
    <source>
        <dbReference type="EMBL" id="RIY09804.1"/>
    </source>
</evidence>
<protein>
    <submittedName>
        <fullName evidence="19">TonB-dependent receptor</fullName>
    </submittedName>
</protein>
<evidence type="ECO:0000256" key="16">
    <source>
        <dbReference type="SAM" id="SignalP"/>
    </source>
</evidence>
<evidence type="ECO:0000259" key="17">
    <source>
        <dbReference type="Pfam" id="PF00593"/>
    </source>
</evidence>
<feature type="domain" description="TonB-dependent receptor-like beta-barrel" evidence="17">
    <location>
        <begin position="322"/>
        <end position="787"/>
    </location>
</feature>
<evidence type="ECO:0000256" key="10">
    <source>
        <dbReference type="ARBA" id="ARBA00023077"/>
    </source>
</evidence>
<dbReference type="PANTHER" id="PTHR32552:SF68">
    <property type="entry name" value="FERRICHROME OUTER MEMBRANE TRANSPORTER_PHAGE RECEPTOR"/>
    <property type="match status" value="1"/>
</dbReference>
<feature type="signal peptide" evidence="16">
    <location>
        <begin position="1"/>
        <end position="18"/>
    </location>
</feature>
<organism evidence="19 20">
    <name type="scientific">Hymenobacter rubripertinctus</name>
    <dbReference type="NCBI Taxonomy" id="2029981"/>
    <lineage>
        <taxon>Bacteria</taxon>
        <taxon>Pseudomonadati</taxon>
        <taxon>Bacteroidota</taxon>
        <taxon>Cytophagia</taxon>
        <taxon>Cytophagales</taxon>
        <taxon>Hymenobacteraceae</taxon>
        <taxon>Hymenobacter</taxon>
    </lineage>
</organism>
<sequence>MKQLLPFLSLLTLPIAYATPAPATTVLFSTHSDGEAAQRGRLTGQVLSARREPVEGLSVALKGTSFGTMTGSDGQFRLSAPAGTYQLVVSGLGYATQELAVAVTGGETTVLPTIVAPASQQQLHGVTVTGSRTLNDQPVAIGKLPVRPLDLPQSIATIPQPVLEQQQTLRLSDVLANVSGVYVMGTTGGTQEELASRGFAMGSNNTFKNGARFNNGILPEVSSLESFEVLKGSAAILFGNVAAGGIVNLVTKKPRFAPGGSLGLRVGSFDFYKPMLDMYGAVGSSEHVAYRLNATYETARSFRDGVSSERVYANPSLLFKLGGKTEVLVEGDYLRDDRTPDYGVGAINYRLVNGPRGRFLGAGWVNNQTTQRSLSTTFSHRLNAAWQLRGLASYQGYDNDQLRISRPTNVQDNGDFARSAQRGGTMQDYFLGQIDLTGKFETGPLTHAVLVGADADKYNTTNLSYSSQAYDVINILRPENSPQRRTDTPTPALASRSHAPIRRAGAYAQDLVGLGEHLKLLAGVRYSYQESGTKKLTYKDNQLSQATPSYDDAFSPRFGVVYQPISTTSVFASYANSFTLNSGQDVHGGALAPSLFNQYEVGVKNDLFHGLLSANLTAYRIVNSNQAQTIQEFLAPGLRNPAFNPDRSDARELAGEVTSKGLELDVMSKPYQGWSFIAGYSYNHTAYTRSTLYKEGDLLRYNPSHTANLSAYYTVQNSPLKGLQGGLLAYYVGERQAGRNYRTLYDKNGHLTPDNRQLIALSAYAQLDATIGYSWQVLTLRLKAANLLNELSYNVHDDNSVNPIAPRNYAATLTYSF</sequence>
<gene>
    <name evidence="19" type="ORF">D0T11_11580</name>
</gene>
<keyword evidence="6 14" id="KW-0812">Transmembrane</keyword>
<comment type="caution">
    <text evidence="19">The sequence shown here is derived from an EMBL/GenBank/DDBJ whole genome shotgun (WGS) entry which is preliminary data.</text>
</comment>
<keyword evidence="7 16" id="KW-0732">Signal</keyword>
<dbReference type="SUPFAM" id="SSF49464">
    <property type="entry name" value="Carboxypeptidase regulatory domain-like"/>
    <property type="match status" value="1"/>
</dbReference>
<comment type="subcellular location">
    <subcellularLocation>
        <location evidence="1 14">Cell outer membrane</location>
        <topology evidence="1 14">Multi-pass membrane protein</topology>
    </subcellularLocation>
</comment>
<dbReference type="Gene3D" id="2.40.170.20">
    <property type="entry name" value="TonB-dependent receptor, beta-barrel domain"/>
    <property type="match status" value="1"/>
</dbReference>
<dbReference type="InterPro" id="IPR037066">
    <property type="entry name" value="Plug_dom_sf"/>
</dbReference>
<keyword evidence="8" id="KW-0408">Iron</keyword>
<dbReference type="SUPFAM" id="SSF56935">
    <property type="entry name" value="Porins"/>
    <property type="match status" value="1"/>
</dbReference>
<evidence type="ECO:0000256" key="3">
    <source>
        <dbReference type="ARBA" id="ARBA00022448"/>
    </source>
</evidence>
<reference evidence="19 20" key="1">
    <citation type="submission" date="2018-09" db="EMBL/GenBank/DDBJ databases">
        <authorList>
            <person name="Zeman M."/>
            <person name="Pardy F."/>
        </authorList>
    </citation>
    <scope>NUCLEOTIDE SEQUENCE [LARGE SCALE GENOMIC DNA]</scope>
    <source>
        <strain evidence="19 20">CCM 8852</strain>
    </source>
</reference>
<dbReference type="GO" id="GO:0009279">
    <property type="term" value="C:cell outer membrane"/>
    <property type="evidence" value="ECO:0007669"/>
    <property type="project" value="UniProtKB-SubCell"/>
</dbReference>
<dbReference type="InterPro" id="IPR008969">
    <property type="entry name" value="CarboxyPept-like_regulatory"/>
</dbReference>
<evidence type="ECO:0000256" key="1">
    <source>
        <dbReference type="ARBA" id="ARBA00004571"/>
    </source>
</evidence>